<dbReference type="PIRSF" id="PIRSF002070">
    <property type="entry name" value="SSB"/>
    <property type="match status" value="1"/>
</dbReference>
<comment type="caution">
    <text evidence="4">The sequence shown here is derived from an EMBL/GenBank/DDBJ whole genome shotgun (WGS) entry which is preliminary data.</text>
</comment>
<dbReference type="Proteomes" id="UP001597012">
    <property type="component" value="Unassembled WGS sequence"/>
</dbReference>
<dbReference type="SUPFAM" id="SSF50249">
    <property type="entry name" value="Nucleic acid-binding proteins"/>
    <property type="match status" value="1"/>
</dbReference>
<evidence type="ECO:0000256" key="1">
    <source>
        <dbReference type="ARBA" id="ARBA00023125"/>
    </source>
</evidence>
<dbReference type="GO" id="GO:0003677">
    <property type="term" value="F:DNA binding"/>
    <property type="evidence" value="ECO:0007669"/>
    <property type="project" value="UniProtKB-KW"/>
</dbReference>
<dbReference type="PROSITE" id="PS50935">
    <property type="entry name" value="SSB"/>
    <property type="match status" value="1"/>
</dbReference>
<dbReference type="HAMAP" id="MF_00984">
    <property type="entry name" value="SSB"/>
    <property type="match status" value="1"/>
</dbReference>
<dbReference type="PANTHER" id="PTHR10302:SF27">
    <property type="entry name" value="SINGLE-STRANDED DNA-BINDING PROTEIN"/>
    <property type="match status" value="1"/>
</dbReference>
<organism evidence="4 5">
    <name type="scientific">Maribacter chungangensis</name>
    <dbReference type="NCBI Taxonomy" id="1069117"/>
    <lineage>
        <taxon>Bacteria</taxon>
        <taxon>Pseudomonadati</taxon>
        <taxon>Bacteroidota</taxon>
        <taxon>Flavobacteriia</taxon>
        <taxon>Flavobacteriales</taxon>
        <taxon>Flavobacteriaceae</taxon>
        <taxon>Maribacter</taxon>
    </lineage>
</organism>
<dbReference type="Gene3D" id="2.40.50.140">
    <property type="entry name" value="Nucleic acid-binding proteins"/>
    <property type="match status" value="1"/>
</dbReference>
<comment type="caution">
    <text evidence="2">Lacks conserved residue(s) required for the propagation of feature annotation.</text>
</comment>
<dbReference type="RefSeq" id="WP_379933350.1">
    <property type="nucleotide sequence ID" value="NZ_JBHTHY010000004.1"/>
</dbReference>
<accession>A0ABW3B2G5</accession>
<protein>
    <recommendedName>
        <fullName evidence="2 3">Single-stranded DNA-binding protein</fullName>
        <shortName evidence="2">SSB</shortName>
    </recommendedName>
</protein>
<evidence type="ECO:0000256" key="3">
    <source>
        <dbReference type="PIRNR" id="PIRNR002070"/>
    </source>
</evidence>
<keyword evidence="5" id="KW-1185">Reference proteome</keyword>
<dbReference type="CDD" id="cd04496">
    <property type="entry name" value="SSB_OBF"/>
    <property type="match status" value="1"/>
</dbReference>
<evidence type="ECO:0000313" key="5">
    <source>
        <dbReference type="Proteomes" id="UP001597012"/>
    </source>
</evidence>
<evidence type="ECO:0000313" key="4">
    <source>
        <dbReference type="EMBL" id="MFD0797199.1"/>
    </source>
</evidence>
<dbReference type="InterPro" id="IPR000424">
    <property type="entry name" value="Primosome_PriB/ssb"/>
</dbReference>
<dbReference type="InterPro" id="IPR012340">
    <property type="entry name" value="NA-bd_OB-fold"/>
</dbReference>
<dbReference type="EMBL" id="JBHTHY010000004">
    <property type="protein sequence ID" value="MFD0797199.1"/>
    <property type="molecule type" value="Genomic_DNA"/>
</dbReference>
<comment type="subunit">
    <text evidence="2">Homotetramer.</text>
</comment>
<dbReference type="Pfam" id="PF00436">
    <property type="entry name" value="SSB"/>
    <property type="match status" value="1"/>
</dbReference>
<evidence type="ECO:0000256" key="2">
    <source>
        <dbReference type="HAMAP-Rule" id="MF_00984"/>
    </source>
</evidence>
<sequence>MSSIKNYVHLLGNIGDDPKVTELDGGKKVARFALATNETYKDGKGEKQQVTDWHTIVAWGKTAEIVEKFAHKGKQVAIVGKLKTRSYTEPNQGNQRYVTEVVADEILLLGGKNETAATN</sequence>
<name>A0ABW3B2G5_9FLAO</name>
<dbReference type="PANTHER" id="PTHR10302">
    <property type="entry name" value="SINGLE-STRANDED DNA-BINDING PROTEIN"/>
    <property type="match status" value="1"/>
</dbReference>
<proteinExistence type="inferred from homology"/>
<dbReference type="InterPro" id="IPR011344">
    <property type="entry name" value="ssDNA-bd"/>
</dbReference>
<dbReference type="NCBIfam" id="TIGR00621">
    <property type="entry name" value="ssb"/>
    <property type="match status" value="1"/>
</dbReference>
<reference evidence="5" key="1">
    <citation type="journal article" date="2019" name="Int. J. Syst. Evol. Microbiol.">
        <title>The Global Catalogue of Microorganisms (GCM) 10K type strain sequencing project: providing services to taxonomists for standard genome sequencing and annotation.</title>
        <authorList>
            <consortium name="The Broad Institute Genomics Platform"/>
            <consortium name="The Broad Institute Genome Sequencing Center for Infectious Disease"/>
            <person name="Wu L."/>
            <person name="Ma J."/>
        </authorList>
    </citation>
    <scope>NUCLEOTIDE SEQUENCE [LARGE SCALE GENOMIC DNA]</scope>
    <source>
        <strain evidence="5">CCUG 61948</strain>
    </source>
</reference>
<gene>
    <name evidence="4" type="ORF">ACFQZJ_06995</name>
</gene>
<keyword evidence="1 2" id="KW-0238">DNA-binding</keyword>